<dbReference type="PROSITE" id="PS50801">
    <property type="entry name" value="STAS"/>
    <property type="match status" value="1"/>
</dbReference>
<keyword evidence="3" id="KW-1185">Reference proteome</keyword>
<accession>A0ABS1CQG8</accession>
<gene>
    <name evidence="2" type="ORF">CKO45_00305</name>
</gene>
<dbReference type="Pfam" id="PF13466">
    <property type="entry name" value="STAS_2"/>
    <property type="match status" value="1"/>
</dbReference>
<dbReference type="RefSeq" id="WP_133218022.1">
    <property type="nucleotide sequence ID" value="NZ_NRSG01000001.1"/>
</dbReference>
<protein>
    <recommendedName>
        <fullName evidence="1">STAS domain-containing protein</fullName>
    </recommendedName>
</protein>
<dbReference type="Proteomes" id="UP000697995">
    <property type="component" value="Unassembled WGS sequence"/>
</dbReference>
<dbReference type="EMBL" id="NRSG01000001">
    <property type="protein sequence ID" value="MBK1656669.1"/>
    <property type="molecule type" value="Genomic_DNA"/>
</dbReference>
<sequence length="116" mass="11756">MRPMTQPHSGSEGGAVTVQGTATAVIPLAGTLTIATAAQTRATLLAAIPADGDVMIDCREASGFDASFLQLLESTRLLVMARGGILRLAEAVPDALRQALTEAGLTGWAEPAGAPS</sequence>
<organism evidence="2 3">
    <name type="scientific">Paracraurococcus ruber</name>
    <dbReference type="NCBI Taxonomy" id="77675"/>
    <lineage>
        <taxon>Bacteria</taxon>
        <taxon>Pseudomonadati</taxon>
        <taxon>Pseudomonadota</taxon>
        <taxon>Alphaproteobacteria</taxon>
        <taxon>Acetobacterales</taxon>
        <taxon>Roseomonadaceae</taxon>
        <taxon>Paracraurococcus</taxon>
    </lineage>
</organism>
<comment type="caution">
    <text evidence="2">The sequence shown here is derived from an EMBL/GenBank/DDBJ whole genome shotgun (WGS) entry which is preliminary data.</text>
</comment>
<dbReference type="InterPro" id="IPR058548">
    <property type="entry name" value="MlaB-like_STAS"/>
</dbReference>
<dbReference type="InterPro" id="IPR036513">
    <property type="entry name" value="STAS_dom_sf"/>
</dbReference>
<name>A0ABS1CQG8_9PROT</name>
<evidence type="ECO:0000313" key="3">
    <source>
        <dbReference type="Proteomes" id="UP000697995"/>
    </source>
</evidence>
<dbReference type="SUPFAM" id="SSF52091">
    <property type="entry name" value="SpoIIaa-like"/>
    <property type="match status" value="1"/>
</dbReference>
<dbReference type="CDD" id="cd07043">
    <property type="entry name" value="STAS_anti-anti-sigma_factors"/>
    <property type="match status" value="1"/>
</dbReference>
<reference evidence="2 3" key="1">
    <citation type="journal article" date="2020" name="Microorganisms">
        <title>Osmotic Adaptation and Compatible Solute Biosynthesis of Phototrophic Bacteria as Revealed from Genome Analyses.</title>
        <authorList>
            <person name="Imhoff J.F."/>
            <person name="Rahn T."/>
            <person name="Kunzel S."/>
            <person name="Keller A."/>
            <person name="Neulinger S.C."/>
        </authorList>
    </citation>
    <scope>NUCLEOTIDE SEQUENCE [LARGE SCALE GENOMIC DNA]</scope>
    <source>
        <strain evidence="2 3">DSM 15382</strain>
    </source>
</reference>
<evidence type="ECO:0000313" key="2">
    <source>
        <dbReference type="EMBL" id="MBK1656669.1"/>
    </source>
</evidence>
<proteinExistence type="predicted"/>
<dbReference type="InterPro" id="IPR002645">
    <property type="entry name" value="STAS_dom"/>
</dbReference>
<dbReference type="Gene3D" id="3.30.750.24">
    <property type="entry name" value="STAS domain"/>
    <property type="match status" value="1"/>
</dbReference>
<evidence type="ECO:0000259" key="1">
    <source>
        <dbReference type="PROSITE" id="PS50801"/>
    </source>
</evidence>
<feature type="domain" description="STAS" evidence="1">
    <location>
        <begin position="25"/>
        <end position="116"/>
    </location>
</feature>